<evidence type="ECO:0000313" key="5">
    <source>
        <dbReference type="EMBL" id="MDZ5461567.1"/>
    </source>
</evidence>
<evidence type="ECO:0000313" key="6">
    <source>
        <dbReference type="Proteomes" id="UP001293718"/>
    </source>
</evidence>
<dbReference type="Pfam" id="PF12796">
    <property type="entry name" value="Ank_2"/>
    <property type="match status" value="1"/>
</dbReference>
<keyword evidence="6" id="KW-1185">Reference proteome</keyword>
<dbReference type="SUPFAM" id="SSF48403">
    <property type="entry name" value="Ankyrin repeat"/>
    <property type="match status" value="1"/>
</dbReference>
<comment type="caution">
    <text evidence="5">The sequence shown here is derived from an EMBL/GenBank/DDBJ whole genome shotgun (WGS) entry which is preliminary data.</text>
</comment>
<evidence type="ECO:0000256" key="2">
    <source>
        <dbReference type="ARBA" id="ARBA00023043"/>
    </source>
</evidence>
<feature type="repeat" description="ANK" evidence="3">
    <location>
        <begin position="163"/>
        <end position="195"/>
    </location>
</feature>
<dbReference type="PANTHER" id="PTHR24166">
    <property type="entry name" value="ROLLING PEBBLES, ISOFORM B"/>
    <property type="match status" value="1"/>
</dbReference>
<dbReference type="Pfam" id="PF00581">
    <property type="entry name" value="Rhodanese"/>
    <property type="match status" value="1"/>
</dbReference>
<protein>
    <submittedName>
        <fullName evidence="5">Ankyrin repeat domain-containing protein</fullName>
    </submittedName>
</protein>
<dbReference type="SMART" id="SM00450">
    <property type="entry name" value="RHOD"/>
    <property type="match status" value="1"/>
</dbReference>
<dbReference type="InterPro" id="IPR050889">
    <property type="entry name" value="Dendritic_Spine_Reg/Scaffold"/>
</dbReference>
<dbReference type="InterPro" id="IPR036770">
    <property type="entry name" value="Ankyrin_rpt-contain_sf"/>
</dbReference>
<evidence type="ECO:0000256" key="3">
    <source>
        <dbReference type="PROSITE-ProRule" id="PRU00023"/>
    </source>
</evidence>
<dbReference type="PROSITE" id="PS50297">
    <property type="entry name" value="ANK_REP_REGION"/>
    <property type="match status" value="3"/>
</dbReference>
<dbReference type="SMART" id="SM00248">
    <property type="entry name" value="ANK"/>
    <property type="match status" value="3"/>
</dbReference>
<organism evidence="5 6">
    <name type="scientific">Azohydromonas lata</name>
    <dbReference type="NCBI Taxonomy" id="45677"/>
    <lineage>
        <taxon>Bacteria</taxon>
        <taxon>Pseudomonadati</taxon>
        <taxon>Pseudomonadota</taxon>
        <taxon>Betaproteobacteria</taxon>
        <taxon>Burkholderiales</taxon>
        <taxon>Sphaerotilaceae</taxon>
        <taxon>Azohydromonas</taxon>
    </lineage>
</organism>
<feature type="domain" description="Rhodanese" evidence="4">
    <location>
        <begin position="20"/>
        <end position="104"/>
    </location>
</feature>
<dbReference type="SUPFAM" id="SSF52821">
    <property type="entry name" value="Rhodanese/Cell cycle control phosphatase"/>
    <property type="match status" value="1"/>
</dbReference>
<feature type="repeat" description="ANK" evidence="3">
    <location>
        <begin position="196"/>
        <end position="228"/>
    </location>
</feature>
<reference evidence="5 6" key="1">
    <citation type="submission" date="2023-11" db="EMBL/GenBank/DDBJ databases">
        <title>Draft genome of Azohydromonas lata strain H1 (DSM1123), a polyhydroxyalkanoate producer.</title>
        <authorList>
            <person name="Traversa D."/>
            <person name="D'Addabbo P."/>
            <person name="Pazzani C."/>
            <person name="Manzari C."/>
            <person name="Chiara M."/>
            <person name="Scrascia M."/>
        </authorList>
    </citation>
    <scope>NUCLEOTIDE SEQUENCE [LARGE SCALE GENOMIC DNA]</scope>
    <source>
        <strain evidence="5 6">H1</strain>
    </source>
</reference>
<dbReference type="RefSeq" id="WP_322468693.1">
    <property type="nucleotide sequence ID" value="NZ_JAXOJX010000125.1"/>
</dbReference>
<dbReference type="PROSITE" id="PS50088">
    <property type="entry name" value="ANK_REPEAT"/>
    <property type="match status" value="3"/>
</dbReference>
<gene>
    <name evidence="5" type="ORF">SM757_33830</name>
</gene>
<dbReference type="InterPro" id="IPR002110">
    <property type="entry name" value="Ankyrin_rpt"/>
</dbReference>
<accession>A0ABU5IRP5</accession>
<dbReference type="EMBL" id="JAXOJX010000125">
    <property type="protein sequence ID" value="MDZ5461567.1"/>
    <property type="molecule type" value="Genomic_DNA"/>
</dbReference>
<sequence length="267" mass="28599">MDARAFQRLSAAQAQAWLNAHPDALILDARAARHHAAAHLSGSVRLDGRNHEMLLLREPRSRPVFVYCYHGNASQTYAQMFVDFGFQQVCDLMGGFEAWERRQSHEAQALWLAEWLQRQGFEGLNTPGSHGNTPLMHAAWKGETAVVEALLGCGVELHAVNGDGNTALWLACVANDPDLVAALVAAGLDINHANATGATCLMYAASSGKPAIVQRLLELGADPALQSQDGFTALDMAASLECLRLLRAATPRASPRPASASLSPTNA</sequence>
<feature type="repeat" description="ANK" evidence="3">
    <location>
        <begin position="130"/>
        <end position="162"/>
    </location>
</feature>
<dbReference type="PROSITE" id="PS50206">
    <property type="entry name" value="RHODANESE_3"/>
    <property type="match status" value="1"/>
</dbReference>
<proteinExistence type="predicted"/>
<keyword evidence="2 3" id="KW-0040">ANK repeat</keyword>
<keyword evidence="1" id="KW-0677">Repeat</keyword>
<dbReference type="InterPro" id="IPR001763">
    <property type="entry name" value="Rhodanese-like_dom"/>
</dbReference>
<dbReference type="Gene3D" id="3.40.250.10">
    <property type="entry name" value="Rhodanese-like domain"/>
    <property type="match status" value="1"/>
</dbReference>
<dbReference type="Gene3D" id="1.25.40.20">
    <property type="entry name" value="Ankyrin repeat-containing domain"/>
    <property type="match status" value="2"/>
</dbReference>
<dbReference type="InterPro" id="IPR036873">
    <property type="entry name" value="Rhodanese-like_dom_sf"/>
</dbReference>
<evidence type="ECO:0000259" key="4">
    <source>
        <dbReference type="PROSITE" id="PS50206"/>
    </source>
</evidence>
<name>A0ABU5IRP5_9BURK</name>
<dbReference type="Proteomes" id="UP001293718">
    <property type="component" value="Unassembled WGS sequence"/>
</dbReference>
<dbReference type="PANTHER" id="PTHR24166:SF48">
    <property type="entry name" value="PROTEIN VAPYRIN"/>
    <property type="match status" value="1"/>
</dbReference>
<evidence type="ECO:0000256" key="1">
    <source>
        <dbReference type="ARBA" id="ARBA00022737"/>
    </source>
</evidence>